<accession>A0A672HWW0</accession>
<dbReference type="InterPro" id="IPR013783">
    <property type="entry name" value="Ig-like_fold"/>
</dbReference>
<dbReference type="GO" id="GO:0030155">
    <property type="term" value="P:regulation of cell adhesion"/>
    <property type="evidence" value="ECO:0007669"/>
    <property type="project" value="TreeGrafter"/>
</dbReference>
<dbReference type="CDD" id="cd00063">
    <property type="entry name" value="FN3"/>
    <property type="match status" value="1"/>
</dbReference>
<dbReference type="PANTHER" id="PTHR46708">
    <property type="entry name" value="TENASCIN"/>
    <property type="match status" value="1"/>
</dbReference>
<feature type="transmembrane region" description="Helical" evidence="2">
    <location>
        <begin position="111"/>
        <end position="130"/>
    </location>
</feature>
<evidence type="ECO:0000256" key="2">
    <source>
        <dbReference type="SAM" id="Phobius"/>
    </source>
</evidence>
<evidence type="ECO:0000256" key="1">
    <source>
        <dbReference type="ARBA" id="ARBA00022737"/>
    </source>
</evidence>
<reference evidence="4" key="1">
    <citation type="submission" date="2025-08" db="UniProtKB">
        <authorList>
            <consortium name="Ensembl"/>
        </authorList>
    </citation>
    <scope>IDENTIFICATION</scope>
</reference>
<dbReference type="InterPro" id="IPR036116">
    <property type="entry name" value="FN3_sf"/>
</dbReference>
<evidence type="ECO:0000313" key="4">
    <source>
        <dbReference type="Ensembl" id="ENSSFAP00005033404.1"/>
    </source>
</evidence>
<dbReference type="SUPFAM" id="SSF49265">
    <property type="entry name" value="Fibronectin type III"/>
    <property type="match status" value="1"/>
</dbReference>
<evidence type="ECO:0000259" key="3">
    <source>
        <dbReference type="PROSITE" id="PS50853"/>
    </source>
</evidence>
<keyword evidence="1" id="KW-0677">Repeat</keyword>
<organism evidence="4 5">
    <name type="scientific">Salarias fasciatus</name>
    <name type="common">Jewelled blenny</name>
    <name type="synonym">Blennius fasciatus</name>
    <dbReference type="NCBI Taxonomy" id="181472"/>
    <lineage>
        <taxon>Eukaryota</taxon>
        <taxon>Metazoa</taxon>
        <taxon>Chordata</taxon>
        <taxon>Craniata</taxon>
        <taxon>Vertebrata</taxon>
        <taxon>Euteleostomi</taxon>
        <taxon>Actinopterygii</taxon>
        <taxon>Neopterygii</taxon>
        <taxon>Teleostei</taxon>
        <taxon>Neoteleostei</taxon>
        <taxon>Acanthomorphata</taxon>
        <taxon>Ovalentaria</taxon>
        <taxon>Blenniimorphae</taxon>
        <taxon>Blenniiformes</taxon>
        <taxon>Blennioidei</taxon>
        <taxon>Blenniidae</taxon>
        <taxon>Salariinae</taxon>
        <taxon>Salarias</taxon>
    </lineage>
</organism>
<keyword evidence="2" id="KW-0812">Transmembrane</keyword>
<dbReference type="Gene3D" id="2.60.40.10">
    <property type="entry name" value="Immunoglobulins"/>
    <property type="match status" value="1"/>
</dbReference>
<dbReference type="GO" id="GO:0031175">
    <property type="term" value="P:neuron projection development"/>
    <property type="evidence" value="ECO:0007669"/>
    <property type="project" value="TreeGrafter"/>
</dbReference>
<proteinExistence type="predicted"/>
<dbReference type="GO" id="GO:0005615">
    <property type="term" value="C:extracellular space"/>
    <property type="evidence" value="ECO:0007669"/>
    <property type="project" value="TreeGrafter"/>
</dbReference>
<dbReference type="Ensembl" id="ENSSFAT00005034572.1">
    <property type="protein sequence ID" value="ENSSFAP00005033404.1"/>
    <property type="gene ID" value="ENSSFAG00005016886.1"/>
</dbReference>
<name>A0A672HWW0_SALFA</name>
<keyword evidence="5" id="KW-1185">Reference proteome</keyword>
<dbReference type="InterPro" id="IPR050991">
    <property type="entry name" value="ECM_Regulatory_Proteins"/>
</dbReference>
<dbReference type="InterPro" id="IPR003961">
    <property type="entry name" value="FN3_dom"/>
</dbReference>
<dbReference type="InParanoid" id="A0A672HWW0"/>
<evidence type="ECO:0000313" key="5">
    <source>
        <dbReference type="Proteomes" id="UP000472267"/>
    </source>
</evidence>
<dbReference type="Pfam" id="PF00041">
    <property type="entry name" value="fn3"/>
    <property type="match status" value="1"/>
</dbReference>
<dbReference type="Proteomes" id="UP000472267">
    <property type="component" value="Unassembled WGS sequence"/>
</dbReference>
<keyword evidence="2" id="KW-1133">Transmembrane helix</keyword>
<dbReference type="AlphaFoldDB" id="A0A672HWW0"/>
<sequence length="131" mass="14357">MEPEDELGPLAVSGLSPDGFDLSWKPTAHGAFDKLAVEYHDARRPWDVREVQLPGDARGSRIRGLNASTEYEIRVLGVTGSQRSTLLEAVAVTGTSLPLTAPLFDGFSRHVFVHIFLYVCSIPAFIPAYFP</sequence>
<dbReference type="PANTHER" id="PTHR46708:SF3">
    <property type="entry name" value="TENASCIN-X"/>
    <property type="match status" value="1"/>
</dbReference>
<reference evidence="4" key="2">
    <citation type="submission" date="2025-09" db="UniProtKB">
        <authorList>
            <consortium name="Ensembl"/>
        </authorList>
    </citation>
    <scope>IDENTIFICATION</scope>
</reference>
<feature type="domain" description="Fibronectin type-III" evidence="3">
    <location>
        <begin position="6"/>
        <end position="98"/>
    </location>
</feature>
<protein>
    <recommendedName>
        <fullName evidence="3">Fibronectin type-III domain-containing protein</fullName>
    </recommendedName>
</protein>
<keyword evidence="2" id="KW-0472">Membrane</keyword>
<dbReference type="PROSITE" id="PS50853">
    <property type="entry name" value="FN3"/>
    <property type="match status" value="1"/>
</dbReference>
<dbReference type="SMART" id="SM00060">
    <property type="entry name" value="FN3"/>
    <property type="match status" value="1"/>
</dbReference>